<protein>
    <recommendedName>
        <fullName evidence="1">FP protein C-terminal domain-containing protein</fullName>
    </recommendedName>
</protein>
<keyword evidence="3" id="KW-1185">Reference proteome</keyword>
<dbReference type="InterPro" id="IPR011011">
    <property type="entry name" value="Znf_FYVE_PHD"/>
</dbReference>
<dbReference type="Pfam" id="PF25298">
    <property type="entry name" value="Baculo_FP_2nd"/>
    <property type="match status" value="1"/>
</dbReference>
<dbReference type="EMBL" id="CAKOGL010000075">
    <property type="protein sequence ID" value="CAH2109300.1"/>
    <property type="molecule type" value="Genomic_DNA"/>
</dbReference>
<reference evidence="2" key="1">
    <citation type="submission" date="2022-03" db="EMBL/GenBank/DDBJ databases">
        <authorList>
            <person name="Tunstrom K."/>
        </authorList>
    </citation>
    <scope>NUCLEOTIDE SEQUENCE</scope>
</reference>
<dbReference type="PANTHER" id="PTHR11505">
    <property type="entry name" value="L1 TRANSPOSABLE ELEMENT-RELATED"/>
    <property type="match status" value="1"/>
</dbReference>
<organism evidence="2 3">
    <name type="scientific">Euphydryas editha</name>
    <name type="common">Edith's checkerspot</name>
    <dbReference type="NCBI Taxonomy" id="104508"/>
    <lineage>
        <taxon>Eukaryota</taxon>
        <taxon>Metazoa</taxon>
        <taxon>Ecdysozoa</taxon>
        <taxon>Arthropoda</taxon>
        <taxon>Hexapoda</taxon>
        <taxon>Insecta</taxon>
        <taxon>Pterygota</taxon>
        <taxon>Neoptera</taxon>
        <taxon>Endopterygota</taxon>
        <taxon>Lepidoptera</taxon>
        <taxon>Glossata</taxon>
        <taxon>Ditrysia</taxon>
        <taxon>Papilionoidea</taxon>
        <taxon>Nymphalidae</taxon>
        <taxon>Nymphalinae</taxon>
        <taxon>Euphydryas</taxon>
    </lineage>
</organism>
<evidence type="ECO:0000259" key="1">
    <source>
        <dbReference type="Pfam" id="PF25298"/>
    </source>
</evidence>
<dbReference type="AlphaFoldDB" id="A0AAU9VD32"/>
<proteinExistence type="predicted"/>
<accession>A0AAU9VD32</accession>
<feature type="domain" description="FP protein C-terminal" evidence="1">
    <location>
        <begin position="297"/>
        <end position="348"/>
    </location>
</feature>
<dbReference type="Gene3D" id="3.30.70.1820">
    <property type="entry name" value="L1 transposable element, RRM domain"/>
    <property type="match status" value="1"/>
</dbReference>
<name>A0AAU9VD32_EUPED</name>
<evidence type="ECO:0000313" key="3">
    <source>
        <dbReference type="Proteomes" id="UP001153954"/>
    </source>
</evidence>
<evidence type="ECO:0000313" key="2">
    <source>
        <dbReference type="EMBL" id="CAH2109300.1"/>
    </source>
</evidence>
<sequence length="348" mass="39396">MENSWECCSVVSACEEHLDCSYCKKKFHLSCLDAADINDSNSSTPWLCYQCSVRSYSATSATTPCHMHIAARPLKRQALNSPPNAEQSASISEIQNIVESTIKIQVENLITQLHTTIRSIVSTELKSIVDDIRDMKNSLEYMHSQVETISKENCESRSKITELQEPNTILKTTVDDLKHQINILQQNSRANNVEIQCIPENRNENIVEVVQQIAKVINCKINPENISHCNRVAKVNRRNSRPRAIIVQFNGTKTRDEFLAASINFNRKKPVDKKLNTSHLGFAGPASPIFVVEHLSPSNKNLHAAARSAAKEKGYKYVWVRRGRIYMRKGDDSDFIIIKDLSCLNRLK</sequence>
<dbReference type="InterPro" id="IPR057251">
    <property type="entry name" value="FP_C"/>
</dbReference>
<dbReference type="SUPFAM" id="SSF57903">
    <property type="entry name" value="FYVE/PHD zinc finger"/>
    <property type="match status" value="1"/>
</dbReference>
<comment type="caution">
    <text evidence="2">The sequence shown here is derived from an EMBL/GenBank/DDBJ whole genome shotgun (WGS) entry which is preliminary data.</text>
</comment>
<dbReference type="Proteomes" id="UP001153954">
    <property type="component" value="Unassembled WGS sequence"/>
</dbReference>
<gene>
    <name evidence="2" type="ORF">EEDITHA_LOCUS23154</name>
</gene>
<dbReference type="InterPro" id="IPR004244">
    <property type="entry name" value="Transposase_22"/>
</dbReference>